<keyword evidence="2" id="KW-1185">Reference proteome</keyword>
<organism evidence="1 2">
    <name type="scientific">Gemelliphila palaticanis</name>
    <dbReference type="NCBI Taxonomy" id="81950"/>
    <lineage>
        <taxon>Bacteria</taxon>
        <taxon>Bacillati</taxon>
        <taxon>Bacillota</taxon>
        <taxon>Bacilli</taxon>
        <taxon>Bacillales</taxon>
        <taxon>Gemellaceae</taxon>
        <taxon>Gemelliphila</taxon>
    </lineage>
</organism>
<dbReference type="Proteomes" id="UP000531840">
    <property type="component" value="Unassembled WGS sequence"/>
</dbReference>
<accession>A0ABX2SZK9</accession>
<reference evidence="1 2" key="1">
    <citation type="submission" date="2020-07" db="EMBL/GenBank/DDBJ databases">
        <title>MOT database genomes.</title>
        <authorList>
            <person name="Joseph S."/>
            <person name="Aduse-Opoku J."/>
            <person name="Hashim A."/>
            <person name="Wade W."/>
            <person name="Curtis M."/>
        </authorList>
    </citation>
    <scope>NUCLEOTIDE SEQUENCE [LARGE SCALE GENOMIC DNA]</scope>
    <source>
        <strain evidence="1 2">CIP 106318</strain>
    </source>
</reference>
<sequence>MSVVNKLCMSMIFQIEAKSEKAKSTMNNRIKKELENVLGTLNLILEYDKQTNSFVYLEEDTKESFDEKAIFLLKTLQHFGYAYVVTGNLSDNHFDICTSKTNMSGICFIQGQLFYEN</sequence>
<evidence type="ECO:0000313" key="1">
    <source>
        <dbReference type="EMBL" id="NYS47734.1"/>
    </source>
</evidence>
<evidence type="ECO:0000313" key="2">
    <source>
        <dbReference type="Proteomes" id="UP000531840"/>
    </source>
</evidence>
<protein>
    <submittedName>
        <fullName evidence="1">Uncharacterized protein</fullName>
    </submittedName>
</protein>
<proteinExistence type="predicted"/>
<gene>
    <name evidence="1" type="ORF">HZY85_05945</name>
</gene>
<comment type="caution">
    <text evidence="1">The sequence shown here is derived from an EMBL/GenBank/DDBJ whole genome shotgun (WGS) entry which is preliminary data.</text>
</comment>
<name>A0ABX2SZK9_9BACL</name>
<dbReference type="EMBL" id="JACBYF010000011">
    <property type="protein sequence ID" value="NYS47734.1"/>
    <property type="molecule type" value="Genomic_DNA"/>
</dbReference>